<dbReference type="AlphaFoldDB" id="G9X9Y4"/>
<protein>
    <submittedName>
        <fullName evidence="1">Uncharacterized protein</fullName>
    </submittedName>
</protein>
<accession>G9X9Y4</accession>
<sequence length="263" mass="29886">MKNKVRKFSKKMYVFLILFFGLSALGVTYASWSSNLQINAQISTGAMDILFDKQQDEKYIISITDADDNIFSPIKAEFNVLDKEKELEILFGESLPIEKLIQGKMLKLEFPLEPSNESTITKLKPTKLDISKEGEILEMKARNAILAKDGIGYFLKNSGRDFMLPLKFEVYRTLNADKEDVKEDIDDMNGEIYLKLKEESIEQLKLLPTNLKIGNNELEDNINLTLKEKELVSTAGNGVIVIYSCEIPFSMFQNEAEEKASAK</sequence>
<dbReference type="Proteomes" id="UP000003379">
    <property type="component" value="Unassembled WGS sequence"/>
</dbReference>
<organism evidence="1 2">
    <name type="scientific">Peptoanaerobacter stomatis</name>
    <dbReference type="NCBI Taxonomy" id="796937"/>
    <lineage>
        <taxon>Bacteria</taxon>
        <taxon>Bacillati</taxon>
        <taxon>Bacillota</taxon>
        <taxon>Clostridia</taxon>
        <taxon>Peptostreptococcales</taxon>
        <taxon>Filifactoraceae</taxon>
        <taxon>Peptoanaerobacter</taxon>
    </lineage>
</organism>
<dbReference type="HOGENOM" id="CLU_095655_0_0_9"/>
<proteinExistence type="predicted"/>
<evidence type="ECO:0000313" key="2">
    <source>
        <dbReference type="Proteomes" id="UP000003379"/>
    </source>
</evidence>
<name>G9X9Y4_9FIRM</name>
<dbReference type="RefSeq" id="WP_009528384.1">
    <property type="nucleotide sequence ID" value="NZ_JBQMYZ010000001.1"/>
</dbReference>
<reference evidence="1 2" key="1">
    <citation type="submission" date="2011-08" db="EMBL/GenBank/DDBJ databases">
        <title>The Genome Sequence of Eubacteriaceae bacterium CM5.</title>
        <authorList>
            <consortium name="The Broad Institute Genome Sequencing Platform"/>
            <person name="Earl A."/>
            <person name="Ward D."/>
            <person name="Feldgarden M."/>
            <person name="Gevers D."/>
            <person name="Sizova M."/>
            <person name="Hazen A."/>
            <person name="Epstein S."/>
            <person name="Young S.K."/>
            <person name="Zeng Q."/>
            <person name="Gargeya S."/>
            <person name="Fitzgerald M."/>
            <person name="Haas B."/>
            <person name="Abouelleil A."/>
            <person name="Alvarado L."/>
            <person name="Arachchi H.M."/>
            <person name="Berlin A."/>
            <person name="Brown A."/>
            <person name="Chapman S.B."/>
            <person name="Chen Z."/>
            <person name="Dunbar C."/>
            <person name="Freedman E."/>
            <person name="Gearin G."/>
            <person name="Gellesch M."/>
            <person name="Goldberg J."/>
            <person name="Griggs A."/>
            <person name="Gujja S."/>
            <person name="Heiman D."/>
            <person name="Howarth C."/>
            <person name="Larson L."/>
            <person name="Lui A."/>
            <person name="MacDonald P.J.P."/>
            <person name="Montmayeur A."/>
            <person name="Murphy C."/>
            <person name="Neiman D."/>
            <person name="Pearson M."/>
            <person name="Priest M."/>
            <person name="Roberts A."/>
            <person name="Saif S."/>
            <person name="Shea T."/>
            <person name="Shenoy N."/>
            <person name="Sisk P."/>
            <person name="Stolte C."/>
            <person name="Sykes S."/>
            <person name="Wortman J."/>
            <person name="Nusbaum C."/>
            <person name="Birren B."/>
        </authorList>
    </citation>
    <scope>NUCLEOTIDE SEQUENCE [LARGE SCALE GENOMIC DNA]</scope>
    <source>
        <strain evidence="1 2">CM5</strain>
    </source>
</reference>
<evidence type="ECO:0000313" key="1">
    <source>
        <dbReference type="EMBL" id="EHL20230.1"/>
    </source>
</evidence>
<dbReference type="STRING" id="796937.HMPREF9630_01167"/>
<comment type="caution">
    <text evidence="1">The sequence shown here is derived from an EMBL/GenBank/DDBJ whole genome shotgun (WGS) entry which is preliminary data.</text>
</comment>
<gene>
    <name evidence="1" type="ORF">HMPREF9628_00075</name>
</gene>
<dbReference type="EMBL" id="AFZG01000001">
    <property type="protein sequence ID" value="EHL20230.1"/>
    <property type="molecule type" value="Genomic_DNA"/>
</dbReference>